<dbReference type="Proteomes" id="UP000095751">
    <property type="component" value="Unassembled WGS sequence"/>
</dbReference>
<accession>A0A1E7FRP7</accession>
<gene>
    <name evidence="3" type="ORF">FRACYDRAFT_267663</name>
</gene>
<feature type="chain" id="PRO_5009193482" evidence="2">
    <location>
        <begin position="22"/>
        <end position="117"/>
    </location>
</feature>
<keyword evidence="4" id="KW-1185">Reference proteome</keyword>
<dbReference type="AlphaFoldDB" id="A0A1E7FRP7"/>
<organism evidence="3 4">
    <name type="scientific">Fragilariopsis cylindrus CCMP1102</name>
    <dbReference type="NCBI Taxonomy" id="635003"/>
    <lineage>
        <taxon>Eukaryota</taxon>
        <taxon>Sar</taxon>
        <taxon>Stramenopiles</taxon>
        <taxon>Ochrophyta</taxon>
        <taxon>Bacillariophyta</taxon>
        <taxon>Bacillariophyceae</taxon>
        <taxon>Bacillariophycidae</taxon>
        <taxon>Bacillariales</taxon>
        <taxon>Bacillariaceae</taxon>
        <taxon>Fragilariopsis</taxon>
    </lineage>
</organism>
<dbReference type="EMBL" id="KV784354">
    <property type="protein sequence ID" value="OEU20503.1"/>
    <property type="molecule type" value="Genomic_DNA"/>
</dbReference>
<dbReference type="InParanoid" id="A0A1E7FRP7"/>
<protein>
    <submittedName>
        <fullName evidence="3">Uncharacterized protein</fullName>
    </submittedName>
</protein>
<dbReference type="KEGG" id="fcy:FRACYDRAFT_267663"/>
<evidence type="ECO:0000256" key="2">
    <source>
        <dbReference type="SAM" id="SignalP"/>
    </source>
</evidence>
<keyword evidence="1" id="KW-0472">Membrane</keyword>
<keyword evidence="1" id="KW-1133">Transmembrane helix</keyword>
<dbReference type="OrthoDB" id="196936at2759"/>
<keyword evidence="2" id="KW-0732">Signal</keyword>
<reference evidence="3 4" key="1">
    <citation type="submission" date="2016-09" db="EMBL/GenBank/DDBJ databases">
        <title>Extensive genetic diversity and differential bi-allelic expression allows diatom success in the polar Southern Ocean.</title>
        <authorList>
            <consortium name="DOE Joint Genome Institute"/>
            <person name="Mock T."/>
            <person name="Otillar R.P."/>
            <person name="Strauss J."/>
            <person name="Dupont C."/>
            <person name="Frickenhaus S."/>
            <person name="Maumus F."/>
            <person name="Mcmullan M."/>
            <person name="Sanges R."/>
            <person name="Schmutz J."/>
            <person name="Toseland A."/>
            <person name="Valas R."/>
            <person name="Veluchamy A."/>
            <person name="Ward B.J."/>
            <person name="Allen A."/>
            <person name="Barry K."/>
            <person name="Falciatore A."/>
            <person name="Ferrante M."/>
            <person name="Fortunato A.E."/>
            <person name="Gloeckner G."/>
            <person name="Gruber A."/>
            <person name="Hipkin R."/>
            <person name="Janech M."/>
            <person name="Kroth P."/>
            <person name="Leese F."/>
            <person name="Lindquist E."/>
            <person name="Lyon B.R."/>
            <person name="Martin J."/>
            <person name="Mayer C."/>
            <person name="Parker M."/>
            <person name="Quesneville H."/>
            <person name="Raymond J."/>
            <person name="Uhlig C."/>
            <person name="Valentin K.U."/>
            <person name="Worden A.Z."/>
            <person name="Armbrust E.V."/>
            <person name="Bowler C."/>
            <person name="Green B."/>
            <person name="Moulton V."/>
            <person name="Van Oosterhout C."/>
            <person name="Grigoriev I."/>
        </authorList>
    </citation>
    <scope>NUCLEOTIDE SEQUENCE [LARGE SCALE GENOMIC DNA]</scope>
    <source>
        <strain evidence="3 4">CCMP1102</strain>
    </source>
</reference>
<evidence type="ECO:0000313" key="4">
    <source>
        <dbReference type="Proteomes" id="UP000095751"/>
    </source>
</evidence>
<evidence type="ECO:0000313" key="3">
    <source>
        <dbReference type="EMBL" id="OEU20503.1"/>
    </source>
</evidence>
<feature type="transmembrane region" description="Helical" evidence="1">
    <location>
        <begin position="92"/>
        <end position="115"/>
    </location>
</feature>
<keyword evidence="1" id="KW-0812">Transmembrane</keyword>
<proteinExistence type="predicted"/>
<feature type="signal peptide" evidence="2">
    <location>
        <begin position="1"/>
        <end position="21"/>
    </location>
</feature>
<evidence type="ECO:0000256" key="1">
    <source>
        <dbReference type="SAM" id="Phobius"/>
    </source>
</evidence>
<name>A0A1E7FRP7_9STRA</name>
<sequence>MMTMTFSRFSLLFALVALVATVTVTPSAAFAPSKASSLMTRTQTRSFTVDPVNAFGKKKQQEDLSDIETRDMTREEMLELNAKNEDIMNMELGAMTGFSIVISLPIFYLCWVAFFSD</sequence>